<feature type="transmembrane region" description="Helical" evidence="7">
    <location>
        <begin position="336"/>
        <end position="354"/>
    </location>
</feature>
<gene>
    <name evidence="8" type="ORF">AJ80_03639</name>
</gene>
<evidence type="ECO:0000256" key="5">
    <source>
        <dbReference type="ARBA" id="ARBA00023136"/>
    </source>
</evidence>
<proteinExistence type="predicted"/>
<evidence type="ECO:0000256" key="2">
    <source>
        <dbReference type="ARBA" id="ARBA00022692"/>
    </source>
</evidence>
<dbReference type="GO" id="GO:0015095">
    <property type="term" value="F:magnesium ion transmembrane transporter activity"/>
    <property type="evidence" value="ECO:0007669"/>
    <property type="project" value="InterPro"/>
</dbReference>
<feature type="transmembrane region" description="Helical" evidence="7">
    <location>
        <begin position="245"/>
        <end position="265"/>
    </location>
</feature>
<reference evidence="8 9" key="1">
    <citation type="submission" date="2017-10" db="EMBL/GenBank/DDBJ databases">
        <title>Comparative genomics in systemic dimorphic fungi from Ajellomycetaceae.</title>
        <authorList>
            <person name="Munoz J.F."/>
            <person name="Mcewen J.G."/>
            <person name="Clay O.K."/>
            <person name="Cuomo C.A."/>
        </authorList>
    </citation>
    <scope>NUCLEOTIDE SEQUENCE [LARGE SCALE GENOMIC DNA]</scope>
    <source>
        <strain evidence="8 9">UAMH7299</strain>
    </source>
</reference>
<dbReference type="InterPro" id="IPR008521">
    <property type="entry name" value="Mg_trans_NIPA"/>
</dbReference>
<evidence type="ECO:0000256" key="7">
    <source>
        <dbReference type="SAM" id="Phobius"/>
    </source>
</evidence>
<feature type="compositionally biased region" description="Low complexity" evidence="6">
    <location>
        <begin position="536"/>
        <end position="554"/>
    </location>
</feature>
<feature type="transmembrane region" description="Helical" evidence="7">
    <location>
        <begin position="57"/>
        <end position="79"/>
    </location>
</feature>
<feature type="compositionally biased region" description="Basic and acidic residues" evidence="6">
    <location>
        <begin position="155"/>
        <end position="183"/>
    </location>
</feature>
<feature type="compositionally biased region" description="Pro residues" evidence="6">
    <location>
        <begin position="629"/>
        <end position="643"/>
    </location>
</feature>
<dbReference type="PANTHER" id="PTHR12570:SF65">
    <property type="entry name" value="MAGNESIUM TRANSPORTER NIPA9-RELATED"/>
    <property type="match status" value="1"/>
</dbReference>
<keyword evidence="4 7" id="KW-1133">Transmembrane helix</keyword>
<dbReference type="InterPro" id="IPR037185">
    <property type="entry name" value="EmrE-like"/>
</dbReference>
<keyword evidence="9" id="KW-1185">Reference proteome</keyword>
<dbReference type="Proteomes" id="UP000224634">
    <property type="component" value="Unassembled WGS sequence"/>
</dbReference>
<organism evidence="8 9">
    <name type="scientific">Polytolypa hystricis (strain UAMH7299)</name>
    <dbReference type="NCBI Taxonomy" id="1447883"/>
    <lineage>
        <taxon>Eukaryota</taxon>
        <taxon>Fungi</taxon>
        <taxon>Dikarya</taxon>
        <taxon>Ascomycota</taxon>
        <taxon>Pezizomycotina</taxon>
        <taxon>Eurotiomycetes</taxon>
        <taxon>Eurotiomycetidae</taxon>
        <taxon>Onygenales</taxon>
        <taxon>Onygenales incertae sedis</taxon>
        <taxon>Polytolypa</taxon>
    </lineage>
</organism>
<accession>A0A2B7YH70</accession>
<feature type="compositionally biased region" description="Basic and acidic residues" evidence="6">
    <location>
        <begin position="690"/>
        <end position="714"/>
    </location>
</feature>
<feature type="compositionally biased region" description="Acidic residues" evidence="6">
    <location>
        <begin position="519"/>
        <end position="529"/>
    </location>
</feature>
<dbReference type="OrthoDB" id="165382at2759"/>
<name>A0A2B7YH70_POLH7</name>
<evidence type="ECO:0000256" key="4">
    <source>
        <dbReference type="ARBA" id="ARBA00022989"/>
    </source>
</evidence>
<feature type="compositionally biased region" description="Polar residues" evidence="6">
    <location>
        <begin position="650"/>
        <end position="668"/>
    </location>
</feature>
<evidence type="ECO:0000313" key="9">
    <source>
        <dbReference type="Proteomes" id="UP000224634"/>
    </source>
</evidence>
<dbReference type="Pfam" id="PF05653">
    <property type="entry name" value="Mg_trans_NIPA"/>
    <property type="match status" value="1"/>
</dbReference>
<feature type="compositionally biased region" description="Basic and acidic residues" evidence="6">
    <location>
        <begin position="126"/>
        <end position="147"/>
    </location>
</feature>
<feature type="compositionally biased region" description="Gly residues" evidence="6">
    <location>
        <begin position="31"/>
        <end position="52"/>
    </location>
</feature>
<feature type="transmembrane region" description="Helical" evidence="7">
    <location>
        <begin position="219"/>
        <end position="239"/>
    </location>
</feature>
<keyword evidence="3" id="KW-0256">Endoplasmic reticulum</keyword>
<protein>
    <submittedName>
        <fullName evidence="8">Uncharacterized protein</fullName>
    </submittedName>
</protein>
<feature type="compositionally biased region" description="Polar residues" evidence="6">
    <location>
        <begin position="102"/>
        <end position="120"/>
    </location>
</feature>
<dbReference type="PANTHER" id="PTHR12570">
    <property type="match status" value="1"/>
</dbReference>
<comment type="subcellular location">
    <subcellularLocation>
        <location evidence="1">Endoplasmic reticulum membrane</location>
        <topology evidence="1">Multi-pass membrane protein</topology>
    </subcellularLocation>
</comment>
<dbReference type="SUPFAM" id="SSF103481">
    <property type="entry name" value="Multidrug resistance efflux transporter EmrE"/>
    <property type="match status" value="1"/>
</dbReference>
<evidence type="ECO:0000256" key="1">
    <source>
        <dbReference type="ARBA" id="ARBA00004477"/>
    </source>
</evidence>
<keyword evidence="5 7" id="KW-0472">Membrane</keyword>
<feature type="region of interest" description="Disordered" evidence="6">
    <location>
        <begin position="487"/>
        <end position="920"/>
    </location>
</feature>
<sequence>MLSTLISSIPVDFRWLAFVLSPPINVLMEGDTGGGGDGRGGGGGGTGGDGGGTMREWSSTIGIVTAIIGNILISFALNIQRYAHIRIEREYERRRQRLGYNRTASGRSNVSGRISSSNYGTALGQDGERDVTYSGSEDRNGIARTDHATANGPRHGGERHASSRSSDEHGRYRDSPIHGDNREQDADHLQQSFLSDTTLAGPEKPDSVGDRKSYLRSPYWWAGIILMTIGEAGNFLAYGFAPASIVSPLGVVALISNCIIAPFMLKEVFRQRDFWGVLVAVAGAVTIVLSAKTSETKIGPGDIWGMITQWEFELYLGLTIALIMCLMWVSDKYGRNSILIDVGLVGLFGGYTALSTKGVASLLSFTLWHVITFPITYALVAVLISSALMQIRYINRALQRFDSTQVIPTQFVLFTISVIVGSAVLYRDFESTTLQQASKFIGGCALTFMGVYLITSCRERPEDMTSESDEEEAIGLLDGERYRDEVHQEDEVYTQSQPRRSTGLDGTIALPSPARSIFGDEDVEEDDDEMRTPKAPLSSSTSSPAPSLSGVSSLTGSHDANPWAEHDVDLPSSLGSEPGLPVRTETEPTPQPPPEETYNTPPTKVLLRFPSAPGLAESTAHLPIETPQTPRPSTPQPPPPPPNNGQSQRRSTLPRTPGSISARHSLTQRFAPGPFLPPLSGGLSAVVAESLRRGEGSPRQQQRRDQRKDKDKRRAINNKPPTGTLEGGGGDVVVGDNTARGGGGAEAGGETEYETDASALCGEDRGNQSRPGIAGFGRQQQQQQQLHPHHPGASRSNTHQGTLPTLSTGNAARQQQQWQGDTGIEPADGDGDGNGNGGSNSPRLRSFSDPWRGGQIMGWLGGSFRSRQGSWRGNRGRRESEVLASPLPAEDEEGQEGQEGGGGGGDDEGVNDGGEVGERR</sequence>
<dbReference type="AlphaFoldDB" id="A0A2B7YH70"/>
<feature type="compositionally biased region" description="Low complexity" evidence="6">
    <location>
        <begin position="670"/>
        <end position="685"/>
    </location>
</feature>
<evidence type="ECO:0000256" key="6">
    <source>
        <dbReference type="SAM" id="MobiDB-lite"/>
    </source>
</evidence>
<dbReference type="EMBL" id="PDNA01000041">
    <property type="protein sequence ID" value="PGH20371.1"/>
    <property type="molecule type" value="Genomic_DNA"/>
</dbReference>
<comment type="caution">
    <text evidence="8">The sequence shown here is derived from an EMBL/GenBank/DDBJ whole genome shotgun (WGS) entry which is preliminary data.</text>
</comment>
<dbReference type="GO" id="GO:0016020">
    <property type="term" value="C:membrane"/>
    <property type="evidence" value="ECO:0007669"/>
    <property type="project" value="UniProtKB-SubCell"/>
</dbReference>
<feature type="region of interest" description="Disordered" evidence="6">
    <location>
        <begin position="102"/>
        <end position="183"/>
    </location>
</feature>
<evidence type="ECO:0000256" key="3">
    <source>
        <dbReference type="ARBA" id="ARBA00022824"/>
    </source>
</evidence>
<feature type="region of interest" description="Disordered" evidence="6">
    <location>
        <begin position="30"/>
        <end position="52"/>
    </location>
</feature>
<feature type="transmembrane region" description="Helical" evidence="7">
    <location>
        <begin position="406"/>
        <end position="425"/>
    </location>
</feature>
<keyword evidence="2 7" id="KW-0812">Transmembrane</keyword>
<evidence type="ECO:0000313" key="8">
    <source>
        <dbReference type="EMBL" id="PGH20371.1"/>
    </source>
</evidence>
<feature type="transmembrane region" description="Helical" evidence="7">
    <location>
        <begin position="366"/>
        <end position="385"/>
    </location>
</feature>
<feature type="compositionally biased region" description="Polar residues" evidence="6">
    <location>
        <begin position="794"/>
        <end position="820"/>
    </location>
</feature>
<feature type="transmembrane region" description="Helical" evidence="7">
    <location>
        <begin position="274"/>
        <end position="292"/>
    </location>
</feature>
<feature type="transmembrane region" description="Helical" evidence="7">
    <location>
        <begin position="312"/>
        <end position="329"/>
    </location>
</feature>